<dbReference type="OrthoDB" id="288590at2759"/>
<protein>
    <recommendedName>
        <fullName evidence="2">Fe2OG dioxygenase domain-containing protein</fullName>
    </recommendedName>
</protein>
<keyword evidence="1" id="KW-0560">Oxidoreductase</keyword>
<dbReference type="PANTHER" id="PTHR47990">
    <property type="entry name" value="2-OXOGLUTARATE (2OG) AND FE(II)-DEPENDENT OXYGENASE SUPERFAMILY PROTEIN-RELATED"/>
    <property type="match status" value="1"/>
</dbReference>
<dbReference type="EMBL" id="CAJNNV010027051">
    <property type="protein sequence ID" value="CAE8619429.1"/>
    <property type="molecule type" value="Genomic_DNA"/>
</dbReference>
<proteinExistence type="inferred from homology"/>
<dbReference type="Pfam" id="PF14226">
    <property type="entry name" value="DIOX_N"/>
    <property type="match status" value="1"/>
</dbReference>
<dbReference type="AlphaFoldDB" id="A0A813G9A2"/>
<feature type="domain" description="Fe2OG dioxygenase" evidence="2">
    <location>
        <begin position="201"/>
        <end position="297"/>
    </location>
</feature>
<dbReference type="InterPro" id="IPR027443">
    <property type="entry name" value="IPNS-like_sf"/>
</dbReference>
<organism evidence="3 4">
    <name type="scientific">Polarella glacialis</name>
    <name type="common">Dinoflagellate</name>
    <dbReference type="NCBI Taxonomy" id="89957"/>
    <lineage>
        <taxon>Eukaryota</taxon>
        <taxon>Sar</taxon>
        <taxon>Alveolata</taxon>
        <taxon>Dinophyceae</taxon>
        <taxon>Suessiales</taxon>
        <taxon>Suessiaceae</taxon>
        <taxon>Polarella</taxon>
    </lineage>
</organism>
<dbReference type="InterPro" id="IPR044861">
    <property type="entry name" value="IPNS-like_FE2OG_OXY"/>
</dbReference>
<dbReference type="InterPro" id="IPR026992">
    <property type="entry name" value="DIOX_N"/>
</dbReference>
<dbReference type="Proteomes" id="UP000654075">
    <property type="component" value="Unassembled WGS sequence"/>
</dbReference>
<keyword evidence="1" id="KW-0479">Metal-binding</keyword>
<evidence type="ECO:0000256" key="1">
    <source>
        <dbReference type="RuleBase" id="RU003682"/>
    </source>
</evidence>
<dbReference type="GO" id="GO:0016491">
    <property type="term" value="F:oxidoreductase activity"/>
    <property type="evidence" value="ECO:0007669"/>
    <property type="project" value="UniProtKB-KW"/>
</dbReference>
<gene>
    <name evidence="3" type="ORF">PGLA1383_LOCUS37018</name>
</gene>
<dbReference type="PROSITE" id="PS51471">
    <property type="entry name" value="FE2OG_OXY"/>
    <property type="match status" value="1"/>
</dbReference>
<dbReference type="SUPFAM" id="SSF51197">
    <property type="entry name" value="Clavaminate synthase-like"/>
    <property type="match status" value="1"/>
</dbReference>
<sequence>MSAAAAQSATHATHAALTHEWSVPVIDIAALTSERHAGRAEVVAALSAAVLSDGIFAVVGHGIQEDVMQRALAASKAALQIRGSADTEGWAELQPPPQALGPANFVPAYAENLGRYNGQGANAAPESVQKFTVYPPSWDSDPLVRKSRRNSWPDTAAGAALRGALETYFGEVQRVSEVLHGGLSEAVGRPRQFISDMLNPHTEGLLRSNCYLPGHPHMAAHKDLGTTTLLLVDAPGLEFQPHSREEWIAAAAPKGALIVNIGEFFEIWTRGAWRATPHRVTGVSDQGRCSLAFFSNQGIYYPEDGSPVNRTIQPLAASDDGEAWSGLECSLGREARQSIEWPAFFQEAVARIRSKGAAEESSAARPNAAGA</sequence>
<keyword evidence="4" id="KW-1185">Reference proteome</keyword>
<dbReference type="Gene3D" id="2.60.120.330">
    <property type="entry name" value="B-lactam Antibiotic, Isopenicillin N Synthase, Chain"/>
    <property type="match status" value="1"/>
</dbReference>
<evidence type="ECO:0000259" key="2">
    <source>
        <dbReference type="PROSITE" id="PS51471"/>
    </source>
</evidence>
<dbReference type="InterPro" id="IPR050231">
    <property type="entry name" value="Iron_ascorbate_oxido_reductase"/>
</dbReference>
<accession>A0A813G9A2</accession>
<comment type="similarity">
    <text evidence="1">Belongs to the iron/ascorbate-dependent oxidoreductase family.</text>
</comment>
<evidence type="ECO:0000313" key="3">
    <source>
        <dbReference type="EMBL" id="CAE8619429.1"/>
    </source>
</evidence>
<reference evidence="3" key="1">
    <citation type="submission" date="2021-02" db="EMBL/GenBank/DDBJ databases">
        <authorList>
            <person name="Dougan E. K."/>
            <person name="Rhodes N."/>
            <person name="Thang M."/>
            <person name="Chan C."/>
        </authorList>
    </citation>
    <scope>NUCLEOTIDE SEQUENCE</scope>
</reference>
<comment type="caution">
    <text evidence="3">The sequence shown here is derived from an EMBL/GenBank/DDBJ whole genome shotgun (WGS) entry which is preliminary data.</text>
</comment>
<evidence type="ECO:0000313" key="4">
    <source>
        <dbReference type="Proteomes" id="UP000654075"/>
    </source>
</evidence>
<name>A0A813G9A2_POLGL</name>
<dbReference type="Pfam" id="PF03171">
    <property type="entry name" value="2OG-FeII_Oxy"/>
    <property type="match status" value="1"/>
</dbReference>
<keyword evidence="1" id="KW-0408">Iron</keyword>
<dbReference type="GO" id="GO:0046872">
    <property type="term" value="F:metal ion binding"/>
    <property type="evidence" value="ECO:0007669"/>
    <property type="project" value="UniProtKB-KW"/>
</dbReference>
<dbReference type="InterPro" id="IPR005123">
    <property type="entry name" value="Oxoglu/Fe-dep_dioxygenase_dom"/>
</dbReference>